<dbReference type="SUPFAM" id="SSF46785">
    <property type="entry name" value="Winged helix' DNA-binding domain"/>
    <property type="match status" value="1"/>
</dbReference>
<dbReference type="PANTHER" id="PTHR30126:SF98">
    <property type="entry name" value="HTH-TYPE TRANSCRIPTIONAL ACTIVATOR BAUR"/>
    <property type="match status" value="1"/>
</dbReference>
<keyword evidence="7" id="KW-1185">Reference proteome</keyword>
<sequence length="304" mass="34014">MVTLKQLSHLKAIMQHGTVHSAAESLHLTQSALTRSLNSLEETLGVQLFNRSKRGMTPTAFCLSIAERCQNVLLDIEDIKREANLYRNLQKGELNIAFGRAVKELLTRNTLPAFHASFPQIAMTISEGTPSELIYRLKQRQIDFVLAGLGSYREFEGIRGEPMKPIPLVAITRPGHPLRHYKNLTFHHMLEYPLILPTVVNLSNPLLSALQEAAPSRTITPQIVCSDNATLAEVLLRGDCWLIAPRMSFDAELRSGKLSKLDVTHPAFFIDLHVLELNGRSRTPAAQSFIDICQDFLRQVDSDA</sequence>
<evidence type="ECO:0000256" key="3">
    <source>
        <dbReference type="ARBA" id="ARBA00023125"/>
    </source>
</evidence>
<evidence type="ECO:0000256" key="1">
    <source>
        <dbReference type="ARBA" id="ARBA00009437"/>
    </source>
</evidence>
<name>A0A939DGR3_9GAMM</name>
<comment type="caution">
    <text evidence="6">The sequence shown here is derived from an EMBL/GenBank/DDBJ whole genome shotgun (WGS) entry which is preliminary data.</text>
</comment>
<protein>
    <submittedName>
        <fullName evidence="6">LysR family transcriptional regulator</fullName>
    </submittedName>
</protein>
<dbReference type="InterPro" id="IPR005119">
    <property type="entry name" value="LysR_subst-bd"/>
</dbReference>
<dbReference type="InterPro" id="IPR000847">
    <property type="entry name" value="LysR_HTH_N"/>
</dbReference>
<gene>
    <name evidence="6" type="ORF">JYP50_14490</name>
</gene>
<evidence type="ECO:0000259" key="5">
    <source>
        <dbReference type="PROSITE" id="PS50931"/>
    </source>
</evidence>
<dbReference type="GO" id="GO:0000976">
    <property type="term" value="F:transcription cis-regulatory region binding"/>
    <property type="evidence" value="ECO:0007669"/>
    <property type="project" value="TreeGrafter"/>
</dbReference>
<dbReference type="EMBL" id="JAFKCZ010000010">
    <property type="protein sequence ID" value="MBN7797815.1"/>
    <property type="molecule type" value="Genomic_DNA"/>
</dbReference>
<dbReference type="PANTHER" id="PTHR30126">
    <property type="entry name" value="HTH-TYPE TRANSCRIPTIONAL REGULATOR"/>
    <property type="match status" value="1"/>
</dbReference>
<dbReference type="RefSeq" id="WP_206561261.1">
    <property type="nucleotide sequence ID" value="NZ_JAFKCZ010000010.1"/>
</dbReference>
<keyword evidence="4" id="KW-0804">Transcription</keyword>
<dbReference type="Proteomes" id="UP000664303">
    <property type="component" value="Unassembled WGS sequence"/>
</dbReference>
<dbReference type="CDD" id="cd05466">
    <property type="entry name" value="PBP2_LTTR_substrate"/>
    <property type="match status" value="1"/>
</dbReference>
<evidence type="ECO:0000313" key="7">
    <source>
        <dbReference type="Proteomes" id="UP000664303"/>
    </source>
</evidence>
<dbReference type="InterPro" id="IPR036388">
    <property type="entry name" value="WH-like_DNA-bd_sf"/>
</dbReference>
<dbReference type="InterPro" id="IPR036390">
    <property type="entry name" value="WH_DNA-bd_sf"/>
</dbReference>
<dbReference type="Gene3D" id="3.40.190.290">
    <property type="match status" value="1"/>
</dbReference>
<keyword evidence="3" id="KW-0238">DNA-binding</keyword>
<dbReference type="Pfam" id="PF00126">
    <property type="entry name" value="HTH_1"/>
    <property type="match status" value="1"/>
</dbReference>
<reference evidence="6" key="1">
    <citation type="submission" date="2021-02" db="EMBL/GenBank/DDBJ databases">
        <title>PHA producing bacteria isolated from coastal sediment in Guangdong, Shenzhen.</title>
        <authorList>
            <person name="Zheng W."/>
            <person name="Yu S."/>
            <person name="Huang Y."/>
        </authorList>
    </citation>
    <scope>NUCLEOTIDE SEQUENCE</scope>
    <source>
        <strain evidence="6">TN14-10</strain>
    </source>
</reference>
<proteinExistence type="inferred from homology"/>
<evidence type="ECO:0000256" key="2">
    <source>
        <dbReference type="ARBA" id="ARBA00023015"/>
    </source>
</evidence>
<dbReference type="SUPFAM" id="SSF53850">
    <property type="entry name" value="Periplasmic binding protein-like II"/>
    <property type="match status" value="1"/>
</dbReference>
<comment type="similarity">
    <text evidence="1">Belongs to the LysR transcriptional regulatory family.</text>
</comment>
<dbReference type="PRINTS" id="PR00039">
    <property type="entry name" value="HTHLYSR"/>
</dbReference>
<keyword evidence="2" id="KW-0805">Transcription regulation</keyword>
<evidence type="ECO:0000256" key="4">
    <source>
        <dbReference type="ARBA" id="ARBA00023163"/>
    </source>
</evidence>
<accession>A0A939DGR3</accession>
<feature type="domain" description="HTH lysR-type" evidence="5">
    <location>
        <begin position="2"/>
        <end position="59"/>
    </location>
</feature>
<dbReference type="AlphaFoldDB" id="A0A939DGR3"/>
<dbReference type="PROSITE" id="PS50931">
    <property type="entry name" value="HTH_LYSR"/>
    <property type="match status" value="1"/>
</dbReference>
<dbReference type="Gene3D" id="1.10.10.10">
    <property type="entry name" value="Winged helix-like DNA-binding domain superfamily/Winged helix DNA-binding domain"/>
    <property type="match status" value="1"/>
</dbReference>
<dbReference type="GO" id="GO:0003700">
    <property type="term" value="F:DNA-binding transcription factor activity"/>
    <property type="evidence" value="ECO:0007669"/>
    <property type="project" value="InterPro"/>
</dbReference>
<organism evidence="6 7">
    <name type="scientific">Parahaliea mediterranea</name>
    <dbReference type="NCBI Taxonomy" id="651086"/>
    <lineage>
        <taxon>Bacteria</taxon>
        <taxon>Pseudomonadati</taxon>
        <taxon>Pseudomonadota</taxon>
        <taxon>Gammaproteobacteria</taxon>
        <taxon>Cellvibrionales</taxon>
        <taxon>Halieaceae</taxon>
        <taxon>Parahaliea</taxon>
    </lineage>
</organism>
<evidence type="ECO:0000313" key="6">
    <source>
        <dbReference type="EMBL" id="MBN7797815.1"/>
    </source>
</evidence>
<dbReference type="Pfam" id="PF03466">
    <property type="entry name" value="LysR_substrate"/>
    <property type="match status" value="1"/>
</dbReference>